<name>A0A9P7G303_9AGAR</name>
<reference evidence="2" key="2">
    <citation type="submission" date="2021-10" db="EMBL/GenBank/DDBJ databases">
        <title>Phylogenomics reveals ancestral predisposition of the termite-cultivated fungus Termitomyces towards a domesticated lifestyle.</title>
        <authorList>
            <person name="Auxier B."/>
            <person name="Grum-Grzhimaylo A."/>
            <person name="Cardenas M.E."/>
            <person name="Lodge J.D."/>
            <person name="Laessoe T."/>
            <person name="Pedersen O."/>
            <person name="Smith M.E."/>
            <person name="Kuyper T.W."/>
            <person name="Franco-Molano E.A."/>
            <person name="Baroni T.J."/>
            <person name="Aanen D.K."/>
        </authorList>
    </citation>
    <scope>NUCLEOTIDE SEQUENCE</scope>
    <source>
        <strain evidence="2">AP01</strain>
        <tissue evidence="2">Mycelium</tissue>
    </source>
</reference>
<evidence type="ECO:0000256" key="1">
    <source>
        <dbReference type="SAM" id="MobiDB-lite"/>
    </source>
</evidence>
<gene>
    <name evidence="2" type="ORF">DXG03_002563</name>
</gene>
<evidence type="ECO:0000313" key="3">
    <source>
        <dbReference type="Proteomes" id="UP000775547"/>
    </source>
</evidence>
<dbReference type="Proteomes" id="UP000775547">
    <property type="component" value="Unassembled WGS sequence"/>
</dbReference>
<dbReference type="EMBL" id="JABCKV010001754">
    <property type="protein sequence ID" value="KAG5639892.1"/>
    <property type="molecule type" value="Genomic_DNA"/>
</dbReference>
<comment type="caution">
    <text evidence="2">The sequence shown here is derived from an EMBL/GenBank/DDBJ whole genome shotgun (WGS) entry which is preliminary data.</text>
</comment>
<feature type="compositionally biased region" description="Low complexity" evidence="1">
    <location>
        <begin position="1"/>
        <end position="18"/>
    </location>
</feature>
<evidence type="ECO:0000313" key="2">
    <source>
        <dbReference type="EMBL" id="KAG5639892.1"/>
    </source>
</evidence>
<keyword evidence="3" id="KW-1185">Reference proteome</keyword>
<dbReference type="OrthoDB" id="5869388at2759"/>
<proteinExistence type="predicted"/>
<organism evidence="2 3">
    <name type="scientific">Asterophora parasitica</name>
    <dbReference type="NCBI Taxonomy" id="117018"/>
    <lineage>
        <taxon>Eukaryota</taxon>
        <taxon>Fungi</taxon>
        <taxon>Dikarya</taxon>
        <taxon>Basidiomycota</taxon>
        <taxon>Agaricomycotina</taxon>
        <taxon>Agaricomycetes</taxon>
        <taxon>Agaricomycetidae</taxon>
        <taxon>Agaricales</taxon>
        <taxon>Tricholomatineae</taxon>
        <taxon>Lyophyllaceae</taxon>
        <taxon>Asterophora</taxon>
    </lineage>
</organism>
<dbReference type="AlphaFoldDB" id="A0A9P7G303"/>
<sequence>MHSIPTTTPASSSSIPTSNTGRKRRPTISATDYRDEFIGGVNRTTTQLSEYLKTVDDKEKSNPLFLALSSCVQLLSFTMEHFLPKECLIEKERRERSIVVEFLPESTKSLASQRVDEDYDHVRNMLDAADIEVRPETVFRMGTKNPSSGRPPLPRLLKVVLPRASSQKALLMRAKKLAEIPEFKNLRIRPSLSSAEREQQFQLRQEKRKRNDAGGKWVIFAGKLMEKAKVGDYIAANKGGRSAVNTPFMAGPSFSFAAIAPF</sequence>
<protein>
    <submittedName>
        <fullName evidence="2">Uncharacterized protein</fullName>
    </submittedName>
</protein>
<accession>A0A9P7G303</accession>
<reference evidence="2" key="1">
    <citation type="submission" date="2020-07" db="EMBL/GenBank/DDBJ databases">
        <authorList>
            <person name="Nieuwenhuis M."/>
            <person name="Van De Peppel L.J.J."/>
        </authorList>
    </citation>
    <scope>NUCLEOTIDE SEQUENCE</scope>
    <source>
        <strain evidence="2">AP01</strain>
        <tissue evidence="2">Mycelium</tissue>
    </source>
</reference>
<feature type="region of interest" description="Disordered" evidence="1">
    <location>
        <begin position="1"/>
        <end position="29"/>
    </location>
</feature>